<gene>
    <name evidence="2" type="ORF">ATL42_3049</name>
</gene>
<reference evidence="2 3" key="1">
    <citation type="submission" date="2017-10" db="EMBL/GenBank/DDBJ databases">
        <title>Sequencing the genomes of 1000 actinobacteria strains.</title>
        <authorList>
            <person name="Klenk H.-P."/>
        </authorList>
    </citation>
    <scope>NUCLEOTIDE SEQUENCE [LARGE SCALE GENOMIC DNA]</scope>
    <source>
        <strain evidence="2 3">DSM 18966</strain>
    </source>
</reference>
<dbReference type="Proteomes" id="UP000225548">
    <property type="component" value="Unassembled WGS sequence"/>
</dbReference>
<evidence type="ECO:0000313" key="2">
    <source>
        <dbReference type="EMBL" id="PFG35112.1"/>
    </source>
</evidence>
<proteinExistence type="predicted"/>
<keyword evidence="3" id="KW-1185">Reference proteome</keyword>
<name>A0A2A9EA34_9MICO</name>
<evidence type="ECO:0000256" key="1">
    <source>
        <dbReference type="SAM" id="MobiDB-lite"/>
    </source>
</evidence>
<dbReference type="OrthoDB" id="4500964at2"/>
<accession>A0A2A9EA34</accession>
<dbReference type="RefSeq" id="WP_098456047.1">
    <property type="nucleotide sequence ID" value="NZ_PDJG01000001.1"/>
</dbReference>
<comment type="caution">
    <text evidence="2">The sequence shown here is derived from an EMBL/GenBank/DDBJ whole genome shotgun (WGS) entry which is preliminary data.</text>
</comment>
<dbReference type="EMBL" id="PDJG01000001">
    <property type="protein sequence ID" value="PFG35112.1"/>
    <property type="molecule type" value="Genomic_DNA"/>
</dbReference>
<feature type="region of interest" description="Disordered" evidence="1">
    <location>
        <begin position="164"/>
        <end position="183"/>
    </location>
</feature>
<dbReference type="AlphaFoldDB" id="A0A2A9EA34"/>
<organism evidence="2 3">
    <name type="scientific">Sanguibacter antarcticus</name>
    <dbReference type="NCBI Taxonomy" id="372484"/>
    <lineage>
        <taxon>Bacteria</taxon>
        <taxon>Bacillati</taxon>
        <taxon>Actinomycetota</taxon>
        <taxon>Actinomycetes</taxon>
        <taxon>Micrococcales</taxon>
        <taxon>Sanguibacteraceae</taxon>
        <taxon>Sanguibacter</taxon>
    </lineage>
</organism>
<evidence type="ECO:0000313" key="3">
    <source>
        <dbReference type="Proteomes" id="UP000225548"/>
    </source>
</evidence>
<protein>
    <submittedName>
        <fullName evidence="2">Uncharacterized protein</fullName>
    </submittedName>
</protein>
<sequence>MSDDRSRGRLRHGASGASIVVPPGWQVVDDVGAVACEGPVARADVTGRAVAARLSIETVERHGLVAHRSLDAVVRDLVADARADDPHAWLLDCVPWASRNAEGAVDGIRVDVAHHDVSTPLVVSTVLVSLGSGLLRVTASVPVAHQQALGADVDAALGSLTAPAQPVPGSGTVEPQPPDTASPRATARAMAELPLAYVLPRTWIAADVLDVFITGSYKIAARWRPEPLAAGLVDERGVATPLGGYVRRAVSRPDARAALTVWPVETVQHVGPRGGSGALAVMTIDRLDGWAVVRATLPPLQSVMYGSAEHGHGHVSLEVVDFAAAPARAAAWLGTGPGRAARLPEGTLAVLGTARSGAPGARAEHAGSIVSALPGPRDVWARLLDAVG</sequence>